<proteinExistence type="predicted"/>
<evidence type="ECO:0000256" key="6">
    <source>
        <dbReference type="ARBA" id="ARBA00023163"/>
    </source>
</evidence>
<keyword evidence="3 8" id="KW-0863">Zinc-finger</keyword>
<protein>
    <recommendedName>
        <fullName evidence="9">C2H2-type domain-containing protein</fullName>
    </recommendedName>
</protein>
<dbReference type="Gene3D" id="3.30.160.60">
    <property type="entry name" value="Classic Zinc Finger"/>
    <property type="match status" value="1"/>
</dbReference>
<dbReference type="GO" id="GO:0006357">
    <property type="term" value="P:regulation of transcription by RNA polymerase II"/>
    <property type="evidence" value="ECO:0007669"/>
    <property type="project" value="TreeGrafter"/>
</dbReference>
<sequence>MAPTRTLNVHWAKSFPTEQNPQMFSLSCTFSNGNKVCNKTFARQCDLRRHEKNHTRSSKCSHCSRGFPSPKDLERHFNSKHKLTIKYFCPYECCRDSMGPLKDGEILGGEDWGKGFKRKDHWQKHLQDEHKLSRETVGALQKNIAMPPTAVLEGEKWLAVLPPCISRARKTPAVVSETSKAVAEAEIREIPLGAGSESDGSEDCDETIVVDSKENAAWDERYAGVIT</sequence>
<dbReference type="Proteomes" id="UP000184330">
    <property type="component" value="Unassembled WGS sequence"/>
</dbReference>
<keyword evidence="5" id="KW-0805">Transcription regulation</keyword>
<dbReference type="PANTHER" id="PTHR46179:SF13">
    <property type="entry name" value="C2H2-TYPE DOMAIN-CONTAINING PROTEIN"/>
    <property type="match status" value="1"/>
</dbReference>
<dbReference type="InterPro" id="IPR013087">
    <property type="entry name" value="Znf_C2H2_type"/>
</dbReference>
<organism evidence="10 11">
    <name type="scientific">Phialocephala subalpina</name>
    <dbReference type="NCBI Taxonomy" id="576137"/>
    <lineage>
        <taxon>Eukaryota</taxon>
        <taxon>Fungi</taxon>
        <taxon>Dikarya</taxon>
        <taxon>Ascomycota</taxon>
        <taxon>Pezizomycotina</taxon>
        <taxon>Leotiomycetes</taxon>
        <taxon>Helotiales</taxon>
        <taxon>Mollisiaceae</taxon>
        <taxon>Phialocephala</taxon>
        <taxon>Phialocephala fortinii species complex</taxon>
    </lineage>
</organism>
<dbReference type="PROSITE" id="PS50157">
    <property type="entry name" value="ZINC_FINGER_C2H2_2"/>
    <property type="match status" value="2"/>
</dbReference>
<evidence type="ECO:0000256" key="4">
    <source>
        <dbReference type="ARBA" id="ARBA00022833"/>
    </source>
</evidence>
<dbReference type="PANTHER" id="PTHR46179">
    <property type="entry name" value="ZINC FINGER PROTEIN"/>
    <property type="match status" value="1"/>
</dbReference>
<dbReference type="EMBL" id="FJOG01000002">
    <property type="protein sequence ID" value="CZR52424.1"/>
    <property type="molecule type" value="Genomic_DNA"/>
</dbReference>
<keyword evidence="2" id="KW-0479">Metal-binding</keyword>
<feature type="domain" description="C2H2-type" evidence="9">
    <location>
        <begin position="26"/>
        <end position="59"/>
    </location>
</feature>
<evidence type="ECO:0000256" key="8">
    <source>
        <dbReference type="PROSITE-ProRule" id="PRU00042"/>
    </source>
</evidence>
<feature type="domain" description="C2H2-type" evidence="9">
    <location>
        <begin position="58"/>
        <end position="81"/>
    </location>
</feature>
<evidence type="ECO:0000259" key="9">
    <source>
        <dbReference type="PROSITE" id="PS50157"/>
    </source>
</evidence>
<evidence type="ECO:0000256" key="3">
    <source>
        <dbReference type="ARBA" id="ARBA00022771"/>
    </source>
</evidence>
<accession>A0A1L7WI24</accession>
<dbReference type="OrthoDB" id="8922241at2759"/>
<evidence type="ECO:0000313" key="10">
    <source>
        <dbReference type="EMBL" id="CZR52424.1"/>
    </source>
</evidence>
<dbReference type="InterPro" id="IPR036236">
    <property type="entry name" value="Znf_C2H2_sf"/>
</dbReference>
<evidence type="ECO:0000256" key="5">
    <source>
        <dbReference type="ARBA" id="ARBA00023015"/>
    </source>
</evidence>
<reference evidence="10 11" key="1">
    <citation type="submission" date="2016-03" db="EMBL/GenBank/DDBJ databases">
        <authorList>
            <person name="Ploux O."/>
        </authorList>
    </citation>
    <scope>NUCLEOTIDE SEQUENCE [LARGE SCALE GENOMIC DNA]</scope>
    <source>
        <strain evidence="10 11">UAMH 11012</strain>
    </source>
</reference>
<dbReference type="SMART" id="SM00355">
    <property type="entry name" value="ZnF_C2H2"/>
    <property type="match status" value="3"/>
</dbReference>
<evidence type="ECO:0000256" key="2">
    <source>
        <dbReference type="ARBA" id="ARBA00022723"/>
    </source>
</evidence>
<dbReference type="STRING" id="576137.A0A1L7WI24"/>
<keyword evidence="4" id="KW-0862">Zinc</keyword>
<dbReference type="AlphaFoldDB" id="A0A1L7WI24"/>
<evidence type="ECO:0000256" key="7">
    <source>
        <dbReference type="ARBA" id="ARBA00023242"/>
    </source>
</evidence>
<name>A0A1L7WI24_9HELO</name>
<dbReference type="GO" id="GO:0005634">
    <property type="term" value="C:nucleus"/>
    <property type="evidence" value="ECO:0007669"/>
    <property type="project" value="UniProtKB-SubCell"/>
</dbReference>
<evidence type="ECO:0000256" key="1">
    <source>
        <dbReference type="ARBA" id="ARBA00004123"/>
    </source>
</evidence>
<gene>
    <name evidence="10" type="ORF">PAC_02301</name>
</gene>
<comment type="subcellular location">
    <subcellularLocation>
        <location evidence="1">Nucleus</location>
    </subcellularLocation>
</comment>
<keyword evidence="6" id="KW-0804">Transcription</keyword>
<dbReference type="PROSITE" id="PS00028">
    <property type="entry name" value="ZINC_FINGER_C2H2_1"/>
    <property type="match status" value="1"/>
</dbReference>
<dbReference type="InterPro" id="IPR051061">
    <property type="entry name" value="Zinc_finger_trans_reg"/>
</dbReference>
<dbReference type="SUPFAM" id="SSF57667">
    <property type="entry name" value="beta-beta-alpha zinc fingers"/>
    <property type="match status" value="1"/>
</dbReference>
<dbReference type="Pfam" id="PF00096">
    <property type="entry name" value="zf-C2H2"/>
    <property type="match status" value="2"/>
</dbReference>
<keyword evidence="7" id="KW-0539">Nucleus</keyword>
<dbReference type="GO" id="GO:0008270">
    <property type="term" value="F:zinc ion binding"/>
    <property type="evidence" value="ECO:0007669"/>
    <property type="project" value="UniProtKB-KW"/>
</dbReference>
<keyword evidence="11" id="KW-1185">Reference proteome</keyword>
<evidence type="ECO:0000313" key="11">
    <source>
        <dbReference type="Proteomes" id="UP000184330"/>
    </source>
</evidence>